<dbReference type="InterPro" id="IPR006311">
    <property type="entry name" value="TAT_signal"/>
</dbReference>
<keyword evidence="3" id="KW-0326">Glycosidase</keyword>
<dbReference type="Gene3D" id="2.60.120.560">
    <property type="entry name" value="Exo-inulinase, domain 1"/>
    <property type="match status" value="1"/>
</dbReference>
<dbReference type="OrthoDB" id="9761519at2"/>
<evidence type="ECO:0000256" key="1">
    <source>
        <dbReference type="ARBA" id="ARBA00008875"/>
    </source>
</evidence>
<evidence type="ECO:0000259" key="5">
    <source>
        <dbReference type="Pfam" id="PF01229"/>
    </source>
</evidence>
<dbReference type="Pfam" id="PF25839">
    <property type="entry name" value="Apionate_lact_C"/>
    <property type="match status" value="1"/>
</dbReference>
<dbReference type="InterPro" id="IPR058789">
    <property type="entry name" value="ApnL_C"/>
</dbReference>
<gene>
    <name evidence="8" type="ORF">SAMN05216223_102548</name>
</gene>
<keyword evidence="9" id="KW-1185">Reference proteome</keyword>
<evidence type="ECO:0000256" key="2">
    <source>
        <dbReference type="ARBA" id="ARBA00022801"/>
    </source>
</evidence>
<feature type="chain" id="PRO_5009287882" evidence="4">
    <location>
        <begin position="44"/>
        <end position="695"/>
    </location>
</feature>
<dbReference type="InterPro" id="IPR017853">
    <property type="entry name" value="GH"/>
</dbReference>
<feature type="signal peptide" evidence="4">
    <location>
        <begin position="1"/>
        <end position="43"/>
    </location>
</feature>
<dbReference type="SUPFAM" id="SSF51445">
    <property type="entry name" value="(Trans)glycosidases"/>
    <property type="match status" value="1"/>
</dbReference>
<proteinExistence type="inferred from homology"/>
<dbReference type="InterPro" id="IPR049166">
    <property type="entry name" value="GH39_cat"/>
</dbReference>
<keyword evidence="4" id="KW-0732">Signal</keyword>
<feature type="domain" description="D-apionate lactonase C-terminal" evidence="7">
    <location>
        <begin position="626"/>
        <end position="690"/>
    </location>
</feature>
<dbReference type="Pfam" id="PF01229">
    <property type="entry name" value="Glyco_hydro_39"/>
    <property type="match status" value="1"/>
</dbReference>
<evidence type="ECO:0000256" key="3">
    <source>
        <dbReference type="ARBA" id="ARBA00023295"/>
    </source>
</evidence>
<evidence type="ECO:0000313" key="8">
    <source>
        <dbReference type="EMBL" id="SEF94070.1"/>
    </source>
</evidence>
<reference evidence="8 9" key="1">
    <citation type="submission" date="2016-10" db="EMBL/GenBank/DDBJ databases">
        <authorList>
            <person name="de Groot N.N."/>
        </authorList>
    </citation>
    <scope>NUCLEOTIDE SEQUENCE [LARGE SCALE GENOMIC DNA]</scope>
    <source>
        <strain evidence="8 9">CGMCC 4.2023</strain>
    </source>
</reference>
<comment type="similarity">
    <text evidence="1">Belongs to the glycosyl hydrolase 39 family.</text>
</comment>
<keyword evidence="2 8" id="KW-0378">Hydrolase</keyword>
<name>A0A1H5W3Q7_9ACTN</name>
<dbReference type="Proteomes" id="UP000236754">
    <property type="component" value="Unassembled WGS sequence"/>
</dbReference>
<evidence type="ECO:0000259" key="7">
    <source>
        <dbReference type="Pfam" id="PF25839"/>
    </source>
</evidence>
<evidence type="ECO:0000259" key="6">
    <source>
        <dbReference type="Pfam" id="PF06439"/>
    </source>
</evidence>
<feature type="domain" description="3-keto-alpha-glucoside-1,2-lyase/3-keto-2-hydroxy-glucal hydratase" evidence="6">
    <location>
        <begin position="155"/>
        <end position="318"/>
    </location>
</feature>
<feature type="domain" description="Glycosyl hydrolases family 39 N-terminal catalytic" evidence="5">
    <location>
        <begin position="384"/>
        <end position="513"/>
    </location>
</feature>
<dbReference type="Pfam" id="PF06439">
    <property type="entry name" value="3keto-disac_hyd"/>
    <property type="match status" value="1"/>
</dbReference>
<dbReference type="InterPro" id="IPR010496">
    <property type="entry name" value="AL/BT2_dom"/>
</dbReference>
<dbReference type="GO" id="GO:0016798">
    <property type="term" value="F:hydrolase activity, acting on glycosyl bonds"/>
    <property type="evidence" value="ECO:0007669"/>
    <property type="project" value="UniProtKB-KW"/>
</dbReference>
<evidence type="ECO:0000256" key="4">
    <source>
        <dbReference type="SAM" id="SignalP"/>
    </source>
</evidence>
<protein>
    <submittedName>
        <fullName evidence="8">Glycosyl hydrolases family 39</fullName>
    </submittedName>
</protein>
<dbReference type="EMBL" id="FNVU01000002">
    <property type="protein sequence ID" value="SEF94070.1"/>
    <property type="molecule type" value="Genomic_DNA"/>
</dbReference>
<dbReference type="RefSeq" id="WP_103884658.1">
    <property type="nucleotide sequence ID" value="NZ_FNVU01000002.1"/>
</dbReference>
<dbReference type="PROSITE" id="PS51318">
    <property type="entry name" value="TAT"/>
    <property type="match status" value="1"/>
</dbReference>
<dbReference type="AlphaFoldDB" id="A0A1H5W3Q7"/>
<dbReference type="Gene3D" id="3.20.20.80">
    <property type="entry name" value="Glycosidases"/>
    <property type="match status" value="1"/>
</dbReference>
<evidence type="ECO:0000313" key="9">
    <source>
        <dbReference type="Proteomes" id="UP000236754"/>
    </source>
</evidence>
<sequence>MNRSTHEAGGPVPPRRRTVLKSLGAAGVAAAATPLLPLSTAHAEGTGAAPAIDWNGPSTVSKTTPTLQVVVNPKIRRESPIHDAVYSALRNLDTDYIRFVPWFPYPKLGVAELEAPADGRTSWDFSLIDPLVEDFEKATRGRSTILNFSTTPEWMWQPAPWTIQDGALRVYGGDNGIAASGTDWTDYTLAVDVTPLGTGAQDGASYAQAGWMVRMQDAGNGYAFLLSNYPYTSPAATGYLTFVRFQNGGVASVQPTALPFAVEAGTTYQVRTTVAGADLTVSVDGTDVLTVHDTTFAAGTVGFRENGSESATFDNVQVTAAGGQTLLADDFSGDLSRWAAPVAYPDDPDAPAFGYSQGQRLAVPVSVVADYYRRLVSWYTAGGFTDEYGTFHRSPHHYELPYWEVLNEVDFEHALSPQEYTELYDAIVTAIREVSPRTKFVGLALGNSAGFDYYRYFLDRANHQPGVPLDFISYHFYAQPNPADTADDYGPDGFAQADGFLSTVQQVEAIRKQLAPDVRTTVDELGSILPGSATQADPAPIPDAYWNFSGGIYAYVFARLALMGIDVVGESQLMGYPSQYPSVSMLDWNTGAPNARYRVLELILDEIRTGSRLIEVAGQPASGAYVLALDDRGRRKVLLINRTNAPVTVDIPGLRGAHLRIVDQQSGGGEIRGEWNHADTCTLGGYAVVVATFVE</sequence>
<organism evidence="8 9">
    <name type="scientific">Actinacidiphila yanglinensis</name>
    <dbReference type="NCBI Taxonomy" id="310779"/>
    <lineage>
        <taxon>Bacteria</taxon>
        <taxon>Bacillati</taxon>
        <taxon>Actinomycetota</taxon>
        <taxon>Actinomycetes</taxon>
        <taxon>Kitasatosporales</taxon>
        <taxon>Streptomycetaceae</taxon>
        <taxon>Actinacidiphila</taxon>
    </lineage>
</organism>
<accession>A0A1H5W3Q7</accession>